<dbReference type="STRING" id="192903.SAMN04488513_10491"/>
<organism evidence="1 2">
    <name type="scientific">Pseudozobellia thermophila</name>
    <dbReference type="NCBI Taxonomy" id="192903"/>
    <lineage>
        <taxon>Bacteria</taxon>
        <taxon>Pseudomonadati</taxon>
        <taxon>Bacteroidota</taxon>
        <taxon>Flavobacteriia</taxon>
        <taxon>Flavobacteriales</taxon>
        <taxon>Flavobacteriaceae</taxon>
        <taxon>Pseudozobellia</taxon>
    </lineage>
</organism>
<dbReference type="EMBL" id="FQYU01000004">
    <property type="protein sequence ID" value="SHJ37012.1"/>
    <property type="molecule type" value="Genomic_DNA"/>
</dbReference>
<sequence>MTNTPYYDTFVAQTPEQVLQSVHKNEKPVLIGVSLSNGNYLEGIVLDIKEANNQKSVCLLSSDEQVSFFNLHSLVSITVKQPKKMAVALSKGTISRPLDPENENLTVLQLKRWLQTEKPQLGNQIKELNIDQLPLNELNNRLNIKDVFKALKEVVSQITIDEIGQKAWQAIDTIVLQQADALSINVQATTLTISLAIDRALPKELSKILEEKLLQQL</sequence>
<gene>
    <name evidence="1" type="ORF">SAMN04488513_10491</name>
</gene>
<name>A0A1M6IRD6_9FLAO</name>
<dbReference type="OrthoDB" id="1177912at2"/>
<evidence type="ECO:0000313" key="1">
    <source>
        <dbReference type="EMBL" id="SHJ37012.1"/>
    </source>
</evidence>
<dbReference type="AlphaFoldDB" id="A0A1M6IRD6"/>
<evidence type="ECO:0000313" key="2">
    <source>
        <dbReference type="Proteomes" id="UP000184543"/>
    </source>
</evidence>
<protein>
    <submittedName>
        <fullName evidence="1">Uncharacterized protein</fullName>
    </submittedName>
</protein>
<accession>A0A1M6IRD6</accession>
<dbReference type="RefSeq" id="WP_072994130.1">
    <property type="nucleotide sequence ID" value="NZ_FQYU01000004.1"/>
</dbReference>
<keyword evidence="2" id="KW-1185">Reference proteome</keyword>
<proteinExistence type="predicted"/>
<dbReference type="Proteomes" id="UP000184543">
    <property type="component" value="Unassembled WGS sequence"/>
</dbReference>
<reference evidence="2" key="1">
    <citation type="submission" date="2016-11" db="EMBL/GenBank/DDBJ databases">
        <authorList>
            <person name="Varghese N."/>
            <person name="Submissions S."/>
        </authorList>
    </citation>
    <scope>NUCLEOTIDE SEQUENCE [LARGE SCALE GENOMIC DNA]</scope>
    <source>
        <strain evidence="2">DSM 19858</strain>
    </source>
</reference>